<evidence type="ECO:0000313" key="2">
    <source>
        <dbReference type="Proteomes" id="UP001057764"/>
    </source>
</evidence>
<dbReference type="Pfam" id="PF08748">
    <property type="entry name" value="Phage_TAC_4"/>
    <property type="match status" value="1"/>
</dbReference>
<organism evidence="1 2">
    <name type="scientific">Escherichia phage PEC14</name>
    <dbReference type="NCBI Taxonomy" id="2970333"/>
    <lineage>
        <taxon>Viruses</taxon>
        <taxon>Duplodnaviria</taxon>
        <taxon>Heunggongvirae</taxon>
        <taxon>Uroviricota</taxon>
        <taxon>Caudoviricetes</taxon>
        <taxon>Dhillonvirus</taxon>
        <taxon>Dhillonvirus PEC14</taxon>
    </lineage>
</organism>
<proteinExistence type="predicted"/>
<name>A0A976SPU4_9CAUD</name>
<dbReference type="EMBL" id="OP046317">
    <property type="protein sequence ID" value="UVD33149.1"/>
    <property type="molecule type" value="Genomic_DNA"/>
</dbReference>
<evidence type="ECO:0000313" key="1">
    <source>
        <dbReference type="EMBL" id="UVD33149.1"/>
    </source>
</evidence>
<gene>
    <name evidence="1" type="ORF">PEC14_25</name>
</gene>
<sequence length="134" mass="15521">MGPVRPFFLLENTTMAKAPLFTLDPKPTFKLPIEIPRPGENEPGKMTFTVRHRPIDEFSQTMQDTERKLSEYDDNDPEGFNVMVEAIMHVAEGWNLPDEFNAANVRRLVVNYPRAFGVFHTSYYLELMGLREKN</sequence>
<accession>A0A976SPU4</accession>
<evidence type="ECO:0008006" key="3">
    <source>
        <dbReference type="Google" id="ProtNLM"/>
    </source>
</evidence>
<dbReference type="InterPro" id="IPR014859">
    <property type="entry name" value="Phage_TAC_4"/>
</dbReference>
<protein>
    <recommendedName>
        <fullName evidence="3">Tail assembly chaperone</fullName>
    </recommendedName>
</protein>
<dbReference type="Proteomes" id="UP001057764">
    <property type="component" value="Segment"/>
</dbReference>
<reference evidence="1" key="1">
    <citation type="submission" date="2022-07" db="EMBL/GenBank/DDBJ databases">
        <authorList>
            <person name="Wang S."/>
            <person name="Yao L."/>
        </authorList>
    </citation>
    <scope>NUCLEOTIDE SEQUENCE</scope>
</reference>
<keyword evidence="2" id="KW-1185">Reference proteome</keyword>